<reference evidence="4" key="1">
    <citation type="submission" date="2023-04" db="EMBL/GenBank/DDBJ databases">
        <title>Black Yeasts Isolated from many extreme environments.</title>
        <authorList>
            <person name="Coleine C."/>
            <person name="Stajich J.E."/>
            <person name="Selbmann L."/>
        </authorList>
    </citation>
    <scope>NUCLEOTIDE SEQUENCE</scope>
    <source>
        <strain evidence="4">CCFEE 5312</strain>
    </source>
</reference>
<keyword evidence="5" id="KW-1185">Reference proteome</keyword>
<dbReference type="SUPFAM" id="SSF51735">
    <property type="entry name" value="NAD(P)-binding Rossmann-fold domains"/>
    <property type="match status" value="1"/>
</dbReference>
<dbReference type="GO" id="GO:0016491">
    <property type="term" value="F:oxidoreductase activity"/>
    <property type="evidence" value="ECO:0007669"/>
    <property type="project" value="UniProtKB-KW"/>
</dbReference>
<evidence type="ECO:0000256" key="2">
    <source>
        <dbReference type="ARBA" id="ARBA00023002"/>
    </source>
</evidence>
<name>A0AAJ0DIK8_9PEZI</name>
<evidence type="ECO:0008006" key="6">
    <source>
        <dbReference type="Google" id="ProtNLM"/>
    </source>
</evidence>
<organism evidence="4 5">
    <name type="scientific">Extremus antarcticus</name>
    <dbReference type="NCBI Taxonomy" id="702011"/>
    <lineage>
        <taxon>Eukaryota</taxon>
        <taxon>Fungi</taxon>
        <taxon>Dikarya</taxon>
        <taxon>Ascomycota</taxon>
        <taxon>Pezizomycotina</taxon>
        <taxon>Dothideomycetes</taxon>
        <taxon>Dothideomycetidae</taxon>
        <taxon>Mycosphaerellales</taxon>
        <taxon>Extremaceae</taxon>
        <taxon>Extremus</taxon>
    </lineage>
</organism>
<evidence type="ECO:0000256" key="3">
    <source>
        <dbReference type="RuleBase" id="RU000363"/>
    </source>
</evidence>
<dbReference type="PANTHER" id="PTHR44196:SF1">
    <property type="entry name" value="DEHYDROGENASE_REDUCTASE SDR FAMILY MEMBER 7B"/>
    <property type="match status" value="1"/>
</dbReference>
<dbReference type="CDD" id="cd05233">
    <property type="entry name" value="SDR_c"/>
    <property type="match status" value="1"/>
</dbReference>
<proteinExistence type="inferred from homology"/>
<dbReference type="PRINTS" id="PR00080">
    <property type="entry name" value="SDRFAMILY"/>
</dbReference>
<dbReference type="Gene3D" id="3.40.50.720">
    <property type="entry name" value="NAD(P)-binding Rossmann-like Domain"/>
    <property type="match status" value="1"/>
</dbReference>
<dbReference type="PANTHER" id="PTHR44196">
    <property type="entry name" value="DEHYDROGENASE/REDUCTASE SDR FAMILY MEMBER 7B"/>
    <property type="match status" value="1"/>
</dbReference>
<evidence type="ECO:0000313" key="5">
    <source>
        <dbReference type="Proteomes" id="UP001271007"/>
    </source>
</evidence>
<sequence>MPRSGMPEPELYETYPFVAPEKYKGKLNGKVVLITGASAGIGSATAKAFAAAGAKVACVARREDKLKSVVDEIKSAGNEAIAVVGDVTKRGGPKEIVSQTESQLGPVDILVNNAGITRVSCIKDEDEDVDLWWRVQELNVRAPVAMCRAVLPGMLERKSGVVMSVSSSVATMTLPCMSAYAASKASISKFHEGLIAELEGTGVHSFAVHPGTVETEIGGTPDAINQKSMEHPALQQFLSWILSPDLKRQNVQLPADTMVALAAEERCKALQGLHINVNEDLEAVLKEAEKEGRGRIGSERLYLVTIATL</sequence>
<evidence type="ECO:0000256" key="1">
    <source>
        <dbReference type="ARBA" id="ARBA00006484"/>
    </source>
</evidence>
<comment type="similarity">
    <text evidence="1 3">Belongs to the short-chain dehydrogenases/reductases (SDR) family.</text>
</comment>
<dbReference type="Proteomes" id="UP001271007">
    <property type="component" value="Unassembled WGS sequence"/>
</dbReference>
<dbReference type="PRINTS" id="PR00081">
    <property type="entry name" value="GDHRDH"/>
</dbReference>
<dbReference type="AlphaFoldDB" id="A0AAJ0DIK8"/>
<gene>
    <name evidence="4" type="ORF">LTR09_004371</name>
</gene>
<dbReference type="Pfam" id="PF00106">
    <property type="entry name" value="adh_short"/>
    <property type="match status" value="1"/>
</dbReference>
<dbReference type="InterPro" id="IPR036291">
    <property type="entry name" value="NAD(P)-bd_dom_sf"/>
</dbReference>
<keyword evidence="2" id="KW-0560">Oxidoreductase</keyword>
<dbReference type="EMBL" id="JAWDJX010000011">
    <property type="protein sequence ID" value="KAK3054642.1"/>
    <property type="molecule type" value="Genomic_DNA"/>
</dbReference>
<accession>A0AAJ0DIK8</accession>
<protein>
    <recommendedName>
        <fullName evidence="6">NAD(P)-binding protein</fullName>
    </recommendedName>
</protein>
<evidence type="ECO:0000313" key="4">
    <source>
        <dbReference type="EMBL" id="KAK3054642.1"/>
    </source>
</evidence>
<dbReference type="InterPro" id="IPR002347">
    <property type="entry name" value="SDR_fam"/>
</dbReference>
<dbReference type="GO" id="GO:0016020">
    <property type="term" value="C:membrane"/>
    <property type="evidence" value="ECO:0007669"/>
    <property type="project" value="TreeGrafter"/>
</dbReference>
<comment type="caution">
    <text evidence="4">The sequence shown here is derived from an EMBL/GenBank/DDBJ whole genome shotgun (WGS) entry which is preliminary data.</text>
</comment>